<proteinExistence type="predicted"/>
<evidence type="ECO:0000313" key="2">
    <source>
        <dbReference type="EMBL" id="PYE84144.1"/>
    </source>
</evidence>
<evidence type="ECO:0000313" key="3">
    <source>
        <dbReference type="Proteomes" id="UP000248311"/>
    </source>
</evidence>
<name>A0A318T1S2_9RHOB</name>
<accession>A0A318T1S2</accession>
<dbReference type="RefSeq" id="WP_110814728.1">
    <property type="nucleotide sequence ID" value="NZ_QJTE01000003.1"/>
</dbReference>
<evidence type="ECO:0000256" key="1">
    <source>
        <dbReference type="SAM" id="Phobius"/>
    </source>
</evidence>
<feature type="transmembrane region" description="Helical" evidence="1">
    <location>
        <begin position="46"/>
        <end position="63"/>
    </location>
</feature>
<dbReference type="Proteomes" id="UP000248311">
    <property type="component" value="Unassembled WGS sequence"/>
</dbReference>
<dbReference type="Pfam" id="PF17272">
    <property type="entry name" value="DUF5337"/>
    <property type="match status" value="1"/>
</dbReference>
<comment type="caution">
    <text evidence="2">The sequence shown here is derived from an EMBL/GenBank/DDBJ whole genome shotgun (WGS) entry which is preliminary data.</text>
</comment>
<keyword evidence="3" id="KW-1185">Reference proteome</keyword>
<dbReference type="AlphaFoldDB" id="A0A318T1S2"/>
<gene>
    <name evidence="2" type="ORF">DFP88_103511</name>
</gene>
<sequence>MARPPKKRRWAQDRRSSLVIAGTGVLWLLALWLGEALDLSQRIRGLFDLMALGGFALGLWMTYDAWRARKRRDEEG</sequence>
<keyword evidence="1" id="KW-0472">Membrane</keyword>
<organism evidence="2 3">
    <name type="scientific">Pseudoroseicyclus aestuarii</name>
    <dbReference type="NCBI Taxonomy" id="1795041"/>
    <lineage>
        <taxon>Bacteria</taxon>
        <taxon>Pseudomonadati</taxon>
        <taxon>Pseudomonadota</taxon>
        <taxon>Alphaproteobacteria</taxon>
        <taxon>Rhodobacterales</taxon>
        <taxon>Paracoccaceae</taxon>
        <taxon>Pseudoroseicyclus</taxon>
    </lineage>
</organism>
<keyword evidence="1" id="KW-0812">Transmembrane</keyword>
<dbReference type="OrthoDB" id="7658896at2"/>
<dbReference type="EMBL" id="QJTE01000003">
    <property type="protein sequence ID" value="PYE84144.1"/>
    <property type="molecule type" value="Genomic_DNA"/>
</dbReference>
<keyword evidence="1" id="KW-1133">Transmembrane helix</keyword>
<evidence type="ECO:0008006" key="4">
    <source>
        <dbReference type="Google" id="ProtNLM"/>
    </source>
</evidence>
<dbReference type="InterPro" id="IPR020308">
    <property type="entry name" value="Uncharacterised_Ynq1"/>
</dbReference>
<reference evidence="2 3" key="1">
    <citation type="submission" date="2018-06" db="EMBL/GenBank/DDBJ databases">
        <title>Genomic Encyclopedia of Type Strains, Phase III (KMG-III): the genomes of soil and plant-associated and newly described type strains.</title>
        <authorList>
            <person name="Whitman W."/>
        </authorList>
    </citation>
    <scope>NUCLEOTIDE SEQUENCE [LARGE SCALE GENOMIC DNA]</scope>
    <source>
        <strain evidence="2 3">CECT 9025</strain>
    </source>
</reference>
<protein>
    <recommendedName>
        <fullName evidence="4">DUF5337 domain-containing protein</fullName>
    </recommendedName>
</protein>